<dbReference type="RefSeq" id="XP_052129957.1">
    <property type="nucleotide sequence ID" value="XM_052273997.1"/>
</dbReference>
<evidence type="ECO:0000256" key="2">
    <source>
        <dbReference type="ARBA" id="ARBA00005314"/>
    </source>
</evidence>
<name>A0A9C6XT11_FRAOC</name>
<feature type="transmembrane region" description="Helical" evidence="11">
    <location>
        <begin position="133"/>
        <end position="151"/>
    </location>
</feature>
<sequence>MENVTDEVGQEEGGIMSLVKPEWKSTVIEYQRECLNMMNQTRVGQTEDADMCPSVWDGWMCWPDTLAGTSAYQPCPKFVFGFDPLLSAHKDCLENGSWFRHPETGQMWSNYTTCIDYSDYQFKTLVIKINETGYLISLVALLLSLGILSYFKSLRCTRIWLHMNLFASFAVNSALWLMFFTIIIPDVDLMQNNLMWCQVAHVVTQYFLLTNYCWMLCEGLYLHTVLVNAFGAEERLVKWLYMLGWGMPLPIIVLYALLRGMDVQATQRCWMEETPYNMVMTVPVCVFMVTNFFFLTNIVRVLWGKLRAGPQVGSHAERPSRTLLQATRATLLLVPLLGLQYLVIPFRPDEKGSDLERLYEIISAIFASFQGLAVALLFCFCNGEVLAQMRRRMDFAFHRRRANSYTATTVSVRRLSSSARRLARKQGKSECDVESRQCESITIPAVV</sequence>
<keyword evidence="3" id="KW-1003">Cell membrane</keyword>
<dbReference type="PANTHER" id="PTHR45620:SF32">
    <property type="entry name" value="DIURETIC HORMONE 31 RECEPTOR, ISOFORM C"/>
    <property type="match status" value="1"/>
</dbReference>
<feature type="domain" description="G-protein coupled receptors family 2 profile 1" evidence="12">
    <location>
        <begin position="33"/>
        <end position="118"/>
    </location>
</feature>
<dbReference type="GO" id="GO:0005886">
    <property type="term" value="C:plasma membrane"/>
    <property type="evidence" value="ECO:0007669"/>
    <property type="project" value="UniProtKB-SubCell"/>
</dbReference>
<reference evidence="15 16" key="1">
    <citation type="submission" date="2025-04" db="UniProtKB">
        <authorList>
            <consortium name="RefSeq"/>
        </authorList>
    </citation>
    <scope>IDENTIFICATION</scope>
    <source>
        <tissue evidence="15 16">Whole organism</tissue>
    </source>
</reference>
<dbReference type="KEGG" id="foc:113215378"/>
<dbReference type="GO" id="GO:0008528">
    <property type="term" value="F:G protein-coupled peptide receptor activity"/>
    <property type="evidence" value="ECO:0007669"/>
    <property type="project" value="TreeGrafter"/>
</dbReference>
<evidence type="ECO:0000256" key="7">
    <source>
        <dbReference type="ARBA" id="ARBA00023136"/>
    </source>
</evidence>
<dbReference type="PRINTS" id="PR00249">
    <property type="entry name" value="GPCRSECRETIN"/>
</dbReference>
<feature type="transmembrane region" description="Helical" evidence="11">
    <location>
        <begin position="323"/>
        <end position="344"/>
    </location>
</feature>
<dbReference type="Gene3D" id="4.10.1240.10">
    <property type="entry name" value="GPCR, family 2, extracellular hormone receptor domain"/>
    <property type="match status" value="1"/>
</dbReference>
<dbReference type="InterPro" id="IPR017981">
    <property type="entry name" value="GPCR_2-like_7TM"/>
</dbReference>
<dbReference type="RefSeq" id="XP_052129958.1">
    <property type="nucleotide sequence ID" value="XM_052273998.1"/>
</dbReference>
<dbReference type="PROSITE" id="PS50261">
    <property type="entry name" value="G_PROTEIN_RECEP_F2_4"/>
    <property type="match status" value="1"/>
</dbReference>
<evidence type="ECO:0000259" key="12">
    <source>
        <dbReference type="PROSITE" id="PS50227"/>
    </source>
</evidence>
<dbReference type="AlphaFoldDB" id="A0A9C6XT11"/>
<dbReference type="PROSITE" id="PS50227">
    <property type="entry name" value="G_PROTEIN_RECEP_F2_3"/>
    <property type="match status" value="1"/>
</dbReference>
<keyword evidence="5 11" id="KW-1133">Transmembrane helix</keyword>
<dbReference type="SUPFAM" id="SSF111418">
    <property type="entry name" value="Hormone receptor domain"/>
    <property type="match status" value="1"/>
</dbReference>
<dbReference type="InterPro" id="IPR000832">
    <property type="entry name" value="GPCR_2_secretin-like"/>
</dbReference>
<keyword evidence="14" id="KW-1185">Reference proteome</keyword>
<evidence type="ECO:0000256" key="9">
    <source>
        <dbReference type="ARBA" id="ARBA00023180"/>
    </source>
</evidence>
<feature type="transmembrane region" description="Helical" evidence="11">
    <location>
        <begin position="364"/>
        <end position="383"/>
    </location>
</feature>
<comment type="similarity">
    <text evidence="2">Belongs to the G-protein coupled receptor 2 family.</text>
</comment>
<feature type="transmembrane region" description="Helical" evidence="11">
    <location>
        <begin position="163"/>
        <end position="184"/>
    </location>
</feature>
<evidence type="ECO:0000256" key="1">
    <source>
        <dbReference type="ARBA" id="ARBA00004651"/>
    </source>
</evidence>
<evidence type="ECO:0000256" key="8">
    <source>
        <dbReference type="ARBA" id="ARBA00023170"/>
    </source>
</evidence>
<dbReference type="SUPFAM" id="SSF81321">
    <property type="entry name" value="Family A G protein-coupled receptor-like"/>
    <property type="match status" value="1"/>
</dbReference>
<evidence type="ECO:0000256" key="6">
    <source>
        <dbReference type="ARBA" id="ARBA00023040"/>
    </source>
</evidence>
<dbReference type="SMART" id="SM00008">
    <property type="entry name" value="HormR"/>
    <property type="match status" value="1"/>
</dbReference>
<keyword evidence="4 11" id="KW-0812">Transmembrane</keyword>
<organism evidence="14 15">
    <name type="scientific">Frankliniella occidentalis</name>
    <name type="common">Western flower thrips</name>
    <name type="synonym">Euthrips occidentalis</name>
    <dbReference type="NCBI Taxonomy" id="133901"/>
    <lineage>
        <taxon>Eukaryota</taxon>
        <taxon>Metazoa</taxon>
        <taxon>Ecdysozoa</taxon>
        <taxon>Arthropoda</taxon>
        <taxon>Hexapoda</taxon>
        <taxon>Insecta</taxon>
        <taxon>Pterygota</taxon>
        <taxon>Neoptera</taxon>
        <taxon>Paraneoptera</taxon>
        <taxon>Thysanoptera</taxon>
        <taxon>Terebrantia</taxon>
        <taxon>Thripoidea</taxon>
        <taxon>Thripidae</taxon>
        <taxon>Frankliniella</taxon>
    </lineage>
</organism>
<evidence type="ECO:0000256" key="5">
    <source>
        <dbReference type="ARBA" id="ARBA00022989"/>
    </source>
</evidence>
<evidence type="ECO:0000256" key="3">
    <source>
        <dbReference type="ARBA" id="ARBA00022475"/>
    </source>
</evidence>
<dbReference type="GeneID" id="113215378"/>
<dbReference type="GO" id="GO:0007166">
    <property type="term" value="P:cell surface receptor signaling pathway"/>
    <property type="evidence" value="ECO:0007669"/>
    <property type="project" value="InterPro"/>
</dbReference>
<evidence type="ECO:0000256" key="11">
    <source>
        <dbReference type="SAM" id="Phobius"/>
    </source>
</evidence>
<keyword evidence="6" id="KW-0297">G-protein coupled receptor</keyword>
<keyword evidence="9" id="KW-0325">Glycoprotein</keyword>
<evidence type="ECO:0000256" key="10">
    <source>
        <dbReference type="ARBA" id="ARBA00023224"/>
    </source>
</evidence>
<dbReference type="Pfam" id="PF00002">
    <property type="entry name" value="7tm_2"/>
    <property type="match status" value="1"/>
</dbReference>
<comment type="subcellular location">
    <subcellularLocation>
        <location evidence="1">Cell membrane</location>
        <topology evidence="1">Multi-pass membrane protein</topology>
    </subcellularLocation>
</comment>
<dbReference type="InterPro" id="IPR001879">
    <property type="entry name" value="GPCR_2_extracellular_dom"/>
</dbReference>
<dbReference type="OrthoDB" id="16753at2759"/>
<evidence type="ECO:0000313" key="15">
    <source>
        <dbReference type="RefSeq" id="XP_052129957.1"/>
    </source>
</evidence>
<dbReference type="Proteomes" id="UP000504606">
    <property type="component" value="Unplaced"/>
</dbReference>
<dbReference type="Pfam" id="PF02793">
    <property type="entry name" value="HRM"/>
    <property type="match status" value="1"/>
</dbReference>
<dbReference type="PROSITE" id="PS00649">
    <property type="entry name" value="G_PROTEIN_RECEP_F2_1"/>
    <property type="match status" value="1"/>
</dbReference>
<evidence type="ECO:0000313" key="14">
    <source>
        <dbReference type="Proteomes" id="UP000504606"/>
    </source>
</evidence>
<protein>
    <submittedName>
        <fullName evidence="15 16">Calcitonin gene-related peptide type 1 receptor isoform X1</fullName>
    </submittedName>
</protein>
<feature type="domain" description="G-protein coupled receptors family 2 profile 2" evidence="13">
    <location>
        <begin position="126"/>
        <end position="382"/>
    </location>
</feature>
<dbReference type="PANTHER" id="PTHR45620">
    <property type="entry name" value="PDF RECEPTOR-LIKE PROTEIN-RELATED"/>
    <property type="match status" value="1"/>
</dbReference>
<evidence type="ECO:0000259" key="13">
    <source>
        <dbReference type="PROSITE" id="PS50261"/>
    </source>
</evidence>
<evidence type="ECO:0000313" key="16">
    <source>
        <dbReference type="RefSeq" id="XP_052129958.1"/>
    </source>
</evidence>
<dbReference type="Gene3D" id="1.20.1070.10">
    <property type="entry name" value="Rhodopsin 7-helix transmembrane proteins"/>
    <property type="match status" value="1"/>
</dbReference>
<feature type="transmembrane region" description="Helical" evidence="11">
    <location>
        <begin position="204"/>
        <end position="227"/>
    </location>
</feature>
<feature type="transmembrane region" description="Helical" evidence="11">
    <location>
        <begin position="278"/>
        <end position="303"/>
    </location>
</feature>
<dbReference type="InterPro" id="IPR050332">
    <property type="entry name" value="GPCR_2"/>
</dbReference>
<evidence type="ECO:0000256" key="4">
    <source>
        <dbReference type="ARBA" id="ARBA00022692"/>
    </source>
</evidence>
<accession>A0A9C6XT11</accession>
<keyword evidence="7 11" id="KW-0472">Membrane</keyword>
<dbReference type="PROSITE" id="PS00650">
    <property type="entry name" value="G_PROTEIN_RECEP_F2_2"/>
    <property type="match status" value="1"/>
</dbReference>
<dbReference type="InterPro" id="IPR036445">
    <property type="entry name" value="GPCR_2_extracell_dom_sf"/>
</dbReference>
<proteinExistence type="inferred from homology"/>
<keyword evidence="8 15" id="KW-0675">Receptor</keyword>
<gene>
    <name evidence="15 16" type="primary">LOC113215378</name>
</gene>
<dbReference type="GO" id="GO:0007188">
    <property type="term" value="P:adenylate cyclase-modulating G protein-coupled receptor signaling pathway"/>
    <property type="evidence" value="ECO:0007669"/>
    <property type="project" value="TreeGrafter"/>
</dbReference>
<dbReference type="InterPro" id="IPR017983">
    <property type="entry name" value="GPCR_2_secretin-like_CS"/>
</dbReference>
<keyword evidence="10" id="KW-0807">Transducer</keyword>
<feature type="transmembrane region" description="Helical" evidence="11">
    <location>
        <begin position="239"/>
        <end position="258"/>
    </location>
</feature>